<dbReference type="RefSeq" id="WP_183352305.1">
    <property type="nucleotide sequence ID" value="NZ_JACHEO010000028.1"/>
</dbReference>
<comment type="caution">
    <text evidence="1">The sequence shown here is derived from an EMBL/GenBank/DDBJ whole genome shotgun (WGS) entry which is preliminary data.</text>
</comment>
<dbReference type="EMBL" id="JACHEO010000028">
    <property type="protein sequence ID" value="MBB5349518.1"/>
    <property type="molecule type" value="Genomic_DNA"/>
</dbReference>
<name>A0A840V3Z4_9BACT</name>
<evidence type="ECO:0000313" key="1">
    <source>
        <dbReference type="EMBL" id="MBB5349518.1"/>
    </source>
</evidence>
<protein>
    <submittedName>
        <fullName evidence="1">Uncharacterized protein</fullName>
    </submittedName>
</protein>
<proteinExistence type="predicted"/>
<accession>A0A840V3Z4</accession>
<dbReference type="Proteomes" id="UP000539642">
    <property type="component" value="Unassembled WGS sequence"/>
</dbReference>
<gene>
    <name evidence="1" type="ORF">HNQ81_003274</name>
</gene>
<reference evidence="1 2" key="1">
    <citation type="submission" date="2020-08" db="EMBL/GenBank/DDBJ databases">
        <title>Genomic Encyclopedia of Type Strains, Phase IV (KMG-IV): sequencing the most valuable type-strain genomes for metagenomic binning, comparative biology and taxonomic classification.</title>
        <authorList>
            <person name="Goeker M."/>
        </authorList>
    </citation>
    <scope>NUCLEOTIDE SEQUENCE [LARGE SCALE GENOMIC DNA]</scope>
    <source>
        <strain evidence="1 2">DSM 28570</strain>
    </source>
</reference>
<dbReference type="AlphaFoldDB" id="A0A840V3Z4"/>
<keyword evidence="2" id="KW-1185">Reference proteome</keyword>
<evidence type="ECO:0000313" key="2">
    <source>
        <dbReference type="Proteomes" id="UP000539642"/>
    </source>
</evidence>
<organism evidence="1 2">
    <name type="scientific">Desulfoprunum benzoelyticum</name>
    <dbReference type="NCBI Taxonomy" id="1506996"/>
    <lineage>
        <taxon>Bacteria</taxon>
        <taxon>Pseudomonadati</taxon>
        <taxon>Thermodesulfobacteriota</taxon>
        <taxon>Desulfobulbia</taxon>
        <taxon>Desulfobulbales</taxon>
        <taxon>Desulfobulbaceae</taxon>
        <taxon>Desulfoprunum</taxon>
    </lineage>
</organism>
<sequence length="197" mass="22862">MNYGEELAYWYLRLNGFFPITNFVLHRNAEMPYNSDVDVLAIRPPHVFEAVGGNESDWDPYLRDNLDFREIIGLVCEVKTGAYEEERLFQNQQTRYALGRLGLFTTAQTEQFLPQLAAAKSASFGGNISIAKLFVSQEQCRSDRYLNRTIEQLETFLEERVQQYPAEKFGARMFFSSPLFQGLIDRVHRSIRQRNVA</sequence>